<dbReference type="RefSeq" id="WP_185035980.1">
    <property type="nucleotide sequence ID" value="NZ_BNBN01000015.1"/>
</dbReference>
<feature type="transmembrane region" description="Helical" evidence="1">
    <location>
        <begin position="20"/>
        <end position="43"/>
    </location>
</feature>
<keyword evidence="1" id="KW-0472">Membrane</keyword>
<dbReference type="EMBL" id="JACHEM010000021">
    <property type="protein sequence ID" value="MBB6439425.1"/>
    <property type="molecule type" value="Genomic_DNA"/>
</dbReference>
<dbReference type="AlphaFoldDB" id="A0A7X0LSM8"/>
<gene>
    <name evidence="2" type="ORF">HNQ79_005937</name>
</gene>
<proteinExistence type="predicted"/>
<feature type="transmembrane region" description="Helical" evidence="1">
    <location>
        <begin position="106"/>
        <end position="130"/>
    </location>
</feature>
<name>A0A7X0LSM8_9ACTN</name>
<evidence type="ECO:0000313" key="3">
    <source>
        <dbReference type="Proteomes" id="UP000540423"/>
    </source>
</evidence>
<keyword evidence="3" id="KW-1185">Reference proteome</keyword>
<keyword evidence="1" id="KW-1133">Transmembrane helix</keyword>
<evidence type="ECO:0000256" key="1">
    <source>
        <dbReference type="SAM" id="Phobius"/>
    </source>
</evidence>
<evidence type="ECO:0000313" key="2">
    <source>
        <dbReference type="EMBL" id="MBB6439425.1"/>
    </source>
</evidence>
<sequence length="293" mass="31216">MRASEDFLGVTESITAWVEWALWLGVAAGVLMTVAGWIGVALGRQSENSHLARNSRSLIVTGLALSVGTGFLSGGLRLLTGGADTEPSPDPKPAADSGSDSILPDLLLWGGLALGGLAVAALAGWGAWRVRRRRTTKRRRRQALERTHDTVATAYGDYLGDVLEWLDRPSLSDVSVPETAALVQALAAADDARLGDDVDRYQRAVAALSTAWKAADDRARRTGLRQLPPAERRAAEQARKLLATALDTGGSDHERRSAYARARDLLDGILVVPAQAVAALESTHRLALAPKHL</sequence>
<reference evidence="2 3" key="1">
    <citation type="submission" date="2020-08" db="EMBL/GenBank/DDBJ databases">
        <title>Genomic Encyclopedia of Type Strains, Phase IV (KMG-IV): sequencing the most valuable type-strain genomes for metagenomic binning, comparative biology and taxonomic classification.</title>
        <authorList>
            <person name="Goeker M."/>
        </authorList>
    </citation>
    <scope>NUCLEOTIDE SEQUENCE [LARGE SCALE GENOMIC DNA]</scope>
    <source>
        <strain evidence="2 3">DSM 40141</strain>
    </source>
</reference>
<feature type="transmembrane region" description="Helical" evidence="1">
    <location>
        <begin position="55"/>
        <end position="79"/>
    </location>
</feature>
<organism evidence="2 3">
    <name type="scientific">Streptomyces candidus</name>
    <dbReference type="NCBI Taxonomy" id="67283"/>
    <lineage>
        <taxon>Bacteria</taxon>
        <taxon>Bacillati</taxon>
        <taxon>Actinomycetota</taxon>
        <taxon>Actinomycetes</taxon>
        <taxon>Kitasatosporales</taxon>
        <taxon>Streptomycetaceae</taxon>
        <taxon>Streptomyces</taxon>
    </lineage>
</organism>
<dbReference type="Proteomes" id="UP000540423">
    <property type="component" value="Unassembled WGS sequence"/>
</dbReference>
<protein>
    <submittedName>
        <fullName evidence="2">Uncharacterized protein</fullName>
    </submittedName>
</protein>
<accession>A0A7X0LSM8</accession>
<comment type="caution">
    <text evidence="2">The sequence shown here is derived from an EMBL/GenBank/DDBJ whole genome shotgun (WGS) entry which is preliminary data.</text>
</comment>
<keyword evidence="1" id="KW-0812">Transmembrane</keyword>